<accession>A0A098DRZ1</accession>
<dbReference type="VEuPathDB" id="FungiDB:FGRAMPH1_01G27779"/>
<sequence length="108" mass="12016">MTKYGSINRAHCPTLRRIRRCLHGFVCTEASEVSLKVSVSMSISGQPRVWEIRGAWKSKSNTLFDDWLVIATRAATSLGLPLTKFIPHPLPMTRSTIAICLDSKASNE</sequence>
<evidence type="ECO:0000313" key="2">
    <source>
        <dbReference type="EnsemblFungi" id="CEF84626"/>
    </source>
</evidence>
<accession>I1S9J2</accession>
<proteinExistence type="predicted"/>
<evidence type="ECO:0000313" key="1">
    <source>
        <dbReference type="EMBL" id="CEF84626.1"/>
    </source>
</evidence>
<dbReference type="EMBL" id="HG970335">
    <property type="protein sequence ID" value="CEF84626.1"/>
    <property type="molecule type" value="Genomic_DNA"/>
</dbReference>
<evidence type="ECO:0000313" key="3">
    <source>
        <dbReference type="Proteomes" id="UP000070720"/>
    </source>
</evidence>
<protein>
    <submittedName>
        <fullName evidence="1">Chromosome 4, complete genome</fullName>
    </submittedName>
</protein>
<organism evidence="1 3">
    <name type="scientific">Gibberella zeae (strain ATCC MYA-4620 / CBS 123657 / FGSC 9075 / NRRL 31084 / PH-1)</name>
    <name type="common">Wheat head blight fungus</name>
    <name type="synonym">Fusarium graminearum</name>
    <dbReference type="NCBI Taxonomy" id="229533"/>
    <lineage>
        <taxon>Eukaryota</taxon>
        <taxon>Fungi</taxon>
        <taxon>Dikarya</taxon>
        <taxon>Ascomycota</taxon>
        <taxon>Pezizomycotina</taxon>
        <taxon>Sordariomycetes</taxon>
        <taxon>Hypocreomycetidae</taxon>
        <taxon>Hypocreales</taxon>
        <taxon>Nectriaceae</taxon>
        <taxon>Fusarium</taxon>
    </lineage>
</organism>
<reference evidence="1 3" key="3">
    <citation type="journal article" date="2015" name="BMC Genomics">
        <title>The completed genome sequence of the pathogenic ascomycete fungus Fusarium graminearum.</title>
        <authorList>
            <person name="King R."/>
            <person name="Urban M."/>
            <person name="Hammond-Kosack M.C."/>
            <person name="Hassani-Pak K."/>
            <person name="Hammond-Kosack K.E."/>
        </authorList>
    </citation>
    <scope>NUCLEOTIDE SEQUENCE [LARGE SCALE GENOMIC DNA]</scope>
    <source>
        <strain evidence="3">ATCC MYA-4620 / CBS 123657 / FGSC 9075 / NRRL 31084 / PH-1</strain>
        <strain evidence="1">PH-1</strain>
    </source>
</reference>
<dbReference type="RefSeq" id="XP_011328622.1">
    <property type="nucleotide sequence ID" value="XM_011330320.1"/>
</dbReference>
<gene>
    <name evidence="1" type="ORF">FGRAMPH1_01T27779</name>
</gene>
<keyword evidence="3" id="KW-1185">Reference proteome</keyword>
<dbReference type="OrthoDB" id="10317838at2759"/>
<reference evidence="2" key="4">
    <citation type="submission" date="2017-01" db="UniProtKB">
        <authorList>
            <consortium name="EnsemblFungi"/>
        </authorList>
    </citation>
    <scope>IDENTIFICATION</scope>
    <source>
        <strain evidence="2">PH-1 / ATCC MYA-4620 / FGSC 9075 / NRRL 31084</strain>
    </source>
</reference>
<dbReference type="Proteomes" id="UP000070720">
    <property type="component" value="Chromosome 4"/>
</dbReference>
<dbReference type="InParanoid" id="I1S9J2"/>
<reference evidence="2 3" key="2">
    <citation type="journal article" date="2010" name="Nature">
        <title>Comparative genomics reveals mobile pathogenicity chromosomes in Fusarium.</title>
        <authorList>
            <person name="Ma L.J."/>
            <person name="van der Does H.C."/>
            <person name="Borkovich K.A."/>
            <person name="Coleman J.J."/>
            <person name="Daboussi M.J."/>
            <person name="Di Pietro A."/>
            <person name="Dufresne M."/>
            <person name="Freitag M."/>
            <person name="Grabherr M."/>
            <person name="Henrissat B."/>
            <person name="Houterman P.M."/>
            <person name="Kang S."/>
            <person name="Shim W.B."/>
            <person name="Woloshuk C."/>
            <person name="Xie X."/>
            <person name="Xu J.R."/>
            <person name="Antoniw J."/>
            <person name="Baker S.E."/>
            <person name="Bluhm B.H."/>
            <person name="Breakspear A."/>
            <person name="Brown D.W."/>
            <person name="Butchko R.A."/>
            <person name="Chapman S."/>
            <person name="Coulson R."/>
            <person name="Coutinho P.M."/>
            <person name="Danchin E.G."/>
            <person name="Diener A."/>
            <person name="Gale L.R."/>
            <person name="Gardiner D.M."/>
            <person name="Goff S."/>
            <person name="Hammond-Kosack K.E."/>
            <person name="Hilburn K."/>
            <person name="Hua-Van A."/>
            <person name="Jonkers W."/>
            <person name="Kazan K."/>
            <person name="Kodira C.D."/>
            <person name="Koehrsen M."/>
            <person name="Kumar L."/>
            <person name="Lee Y.H."/>
            <person name="Li L."/>
            <person name="Manners J.M."/>
            <person name="Miranda-Saavedra D."/>
            <person name="Mukherjee M."/>
            <person name="Park G."/>
            <person name="Park J."/>
            <person name="Park S.Y."/>
            <person name="Proctor R.H."/>
            <person name="Regev A."/>
            <person name="Ruiz-Roldan M.C."/>
            <person name="Sain D."/>
            <person name="Sakthikumar S."/>
            <person name="Sykes S."/>
            <person name="Schwartz D.C."/>
            <person name="Turgeon B.G."/>
            <person name="Wapinski I."/>
            <person name="Yoder O."/>
            <person name="Young S."/>
            <person name="Zeng Q."/>
            <person name="Zhou S."/>
            <person name="Galagan J."/>
            <person name="Cuomo C.A."/>
            <person name="Kistler H.C."/>
            <person name="Rep M."/>
        </authorList>
    </citation>
    <scope>GENOME REANNOTATION</scope>
    <source>
        <strain evidence="3">ATCC MYA-4620 / CBS 123657 / FGSC 9075 / NRRL 31084 / PH-1</strain>
        <strain evidence="2">PH-1 / ATCC MYA-4620 / FGSC 9075 / NRRL 31084</strain>
    </source>
</reference>
<reference evidence="2 3" key="1">
    <citation type="journal article" date="2007" name="Science">
        <title>The Fusarium graminearum genome reveals a link between localized polymorphism and pathogen specialization.</title>
        <authorList>
            <person name="Cuomo C.A."/>
            <person name="Gueldener U."/>
            <person name="Xu J.-R."/>
            <person name="Trail F."/>
            <person name="Turgeon B.G."/>
            <person name="Di Pietro A."/>
            <person name="Walton J.D."/>
            <person name="Ma L.-J."/>
            <person name="Baker S.E."/>
            <person name="Rep M."/>
            <person name="Adam G."/>
            <person name="Antoniw J."/>
            <person name="Baldwin T."/>
            <person name="Calvo S.E."/>
            <person name="Chang Y.-L."/>
            <person name="DeCaprio D."/>
            <person name="Gale L.R."/>
            <person name="Gnerre S."/>
            <person name="Goswami R.S."/>
            <person name="Hammond-Kosack K."/>
            <person name="Harris L.J."/>
            <person name="Hilburn K."/>
            <person name="Kennell J.C."/>
            <person name="Kroken S."/>
            <person name="Magnuson J.K."/>
            <person name="Mannhaupt G."/>
            <person name="Mauceli E.W."/>
            <person name="Mewes H.-W."/>
            <person name="Mitterbauer R."/>
            <person name="Muehlbauer G."/>
            <person name="Muensterkoetter M."/>
            <person name="Nelson D."/>
            <person name="O'Donnell K."/>
            <person name="Ouellet T."/>
            <person name="Qi W."/>
            <person name="Quesneville H."/>
            <person name="Roncero M.I.G."/>
            <person name="Seong K.-Y."/>
            <person name="Tetko I.V."/>
            <person name="Urban M."/>
            <person name="Waalwijk C."/>
            <person name="Ward T.J."/>
            <person name="Yao J."/>
            <person name="Birren B.W."/>
            <person name="Kistler H.C."/>
        </authorList>
    </citation>
    <scope>NUCLEOTIDE SEQUENCE [LARGE SCALE GENOMIC DNA]</scope>
    <source>
        <strain evidence="3">ATCC MYA-4620 / CBS 123657 / FGSC 9075 / NRRL 31084 / PH-1</strain>
        <strain evidence="2">PH-1 / ATCC MYA-4620 / FGSC 9075 / NRRL 31084</strain>
    </source>
</reference>
<dbReference type="AlphaFoldDB" id="I1S9J2"/>
<dbReference type="KEGG" id="fgr:FGSG_13523"/>
<dbReference type="EnsemblFungi" id="CEF84626">
    <property type="protein sequence ID" value="CEF84626"/>
    <property type="gene ID" value="FGRRES_13523"/>
</dbReference>
<name>I1S9J2_GIBZE</name>
<dbReference type="HOGENOM" id="CLU_2197238_0_0_1"/>